<protein>
    <submittedName>
        <fullName evidence="5">Phytoene dehydrogenase</fullName>
    </submittedName>
</protein>
<dbReference type="GO" id="GO:0016117">
    <property type="term" value="P:carotenoid biosynthetic process"/>
    <property type="evidence" value="ECO:0007669"/>
    <property type="project" value="UniProtKB-KW"/>
</dbReference>
<dbReference type="EMBL" id="JWHL01000001">
    <property type="protein sequence ID" value="MBR1367982.1"/>
    <property type="molecule type" value="Genomic_DNA"/>
</dbReference>
<sequence>MKLIIVGAGFGGLSAAALLAKEGFDVTVIEKNEQPGGRAGTHRDGRYAFDMGPSWYLMPDVYEKFFAEFGKKPEDFYDLARLDPSYRIYFEEGPTIDIASDVSKNLALFDTFEKDGGEKLRRYLNEGKEKYDLAIGQMLYRDYRSIFDMFDPHMILEGRKFHIFESLDSFVKKRFSSDEARRIVQYSVGFLGSSPKNTPAFYHMMSYIDLSMGVWYPDGGMRKVVEGIYDLARQNGASFRFNEPVTSIDVSDGVTTGVTTSNDTYEADIVIVNADYPHAEMALLEPQYATYPEKYWKKREIAPSAFVVYLGINKKAESLAHHTLFLDKDWEENFHRIFDPAQAEWPESPSYYVNVPSKTDASAAPEDGEALFILVPLAPGIPDSPEIRERFYNQIIDHIESTTGESIRDAVVTKRIFALGDFEERYNAYRGTALGLTHSLFQTAFWRPAHQSRKVENLYYTGQYTHPGIGVPMTLISSQIIADEIAGRKR</sequence>
<dbReference type="OrthoDB" id="40741at2157"/>
<dbReference type="Proteomes" id="UP000730161">
    <property type="component" value="Unassembled WGS sequence"/>
</dbReference>
<keyword evidence="6" id="KW-1185">Reference proteome</keyword>
<dbReference type="InterPro" id="IPR014105">
    <property type="entry name" value="Carotenoid/retinoid_OxRdtase"/>
</dbReference>
<dbReference type="PANTHER" id="PTHR43734">
    <property type="entry name" value="PHYTOENE DESATURASE"/>
    <property type="match status" value="1"/>
</dbReference>
<accession>A0A8J7W7T4</accession>
<feature type="domain" description="Amine oxidase" evidence="4">
    <location>
        <begin position="11"/>
        <end position="485"/>
    </location>
</feature>
<keyword evidence="3" id="KW-0560">Oxidoreductase</keyword>
<name>A0A8J7W7T4_9EURY</name>
<comment type="pathway">
    <text evidence="1">Carotenoid biosynthesis.</text>
</comment>
<evidence type="ECO:0000256" key="2">
    <source>
        <dbReference type="ARBA" id="ARBA00022746"/>
    </source>
</evidence>
<evidence type="ECO:0000313" key="6">
    <source>
        <dbReference type="Proteomes" id="UP000730161"/>
    </source>
</evidence>
<dbReference type="AlphaFoldDB" id="A0A8J7W7T4"/>
<dbReference type="PANTHER" id="PTHR43734:SF1">
    <property type="entry name" value="PHYTOENE DESATURASE"/>
    <property type="match status" value="1"/>
</dbReference>
<dbReference type="GO" id="GO:0016491">
    <property type="term" value="F:oxidoreductase activity"/>
    <property type="evidence" value="ECO:0007669"/>
    <property type="project" value="UniProtKB-KW"/>
</dbReference>
<dbReference type="InterPro" id="IPR036188">
    <property type="entry name" value="FAD/NAD-bd_sf"/>
</dbReference>
<gene>
    <name evidence="5" type="ORF">RJ53_00125</name>
</gene>
<organism evidence="5 6">
    <name type="scientific">Methanocalculus chunghsingensis</name>
    <dbReference type="NCBI Taxonomy" id="156457"/>
    <lineage>
        <taxon>Archaea</taxon>
        <taxon>Methanobacteriati</taxon>
        <taxon>Methanobacteriota</taxon>
        <taxon>Stenosarchaea group</taxon>
        <taxon>Methanomicrobia</taxon>
        <taxon>Methanomicrobiales</taxon>
        <taxon>Methanocalculaceae</taxon>
        <taxon>Methanocalculus</taxon>
    </lineage>
</organism>
<comment type="caution">
    <text evidence="5">The sequence shown here is derived from an EMBL/GenBank/DDBJ whole genome shotgun (WGS) entry which is preliminary data.</text>
</comment>
<dbReference type="InterPro" id="IPR002937">
    <property type="entry name" value="Amino_oxidase"/>
</dbReference>
<evidence type="ECO:0000313" key="5">
    <source>
        <dbReference type="EMBL" id="MBR1367982.1"/>
    </source>
</evidence>
<dbReference type="Pfam" id="PF01593">
    <property type="entry name" value="Amino_oxidase"/>
    <property type="match status" value="1"/>
</dbReference>
<evidence type="ECO:0000259" key="4">
    <source>
        <dbReference type="Pfam" id="PF01593"/>
    </source>
</evidence>
<evidence type="ECO:0000256" key="3">
    <source>
        <dbReference type="ARBA" id="ARBA00023002"/>
    </source>
</evidence>
<evidence type="ECO:0000256" key="1">
    <source>
        <dbReference type="ARBA" id="ARBA00004829"/>
    </source>
</evidence>
<keyword evidence="2" id="KW-0125">Carotenoid biosynthesis</keyword>
<dbReference type="NCBIfam" id="TIGR02734">
    <property type="entry name" value="crtI_fam"/>
    <property type="match status" value="1"/>
</dbReference>
<dbReference type="Gene3D" id="3.50.50.60">
    <property type="entry name" value="FAD/NAD(P)-binding domain"/>
    <property type="match status" value="2"/>
</dbReference>
<dbReference type="SUPFAM" id="SSF51905">
    <property type="entry name" value="FAD/NAD(P)-binding domain"/>
    <property type="match status" value="1"/>
</dbReference>
<reference evidence="5" key="1">
    <citation type="submission" date="2014-12" db="EMBL/GenBank/DDBJ databases">
        <authorList>
            <person name="Huang H.-H."/>
            <person name="Chen S.-C."/>
            <person name="Lai M.-C."/>
        </authorList>
    </citation>
    <scope>NUCLEOTIDE SEQUENCE</scope>
    <source>
        <strain evidence="5">K1F9705b</strain>
    </source>
</reference>
<dbReference type="RefSeq" id="WP_211529584.1">
    <property type="nucleotide sequence ID" value="NZ_JWHL01000001.1"/>
</dbReference>
<proteinExistence type="predicted"/>